<evidence type="ECO:0000313" key="8">
    <source>
        <dbReference type="EMBL" id="KAK9011011.1"/>
    </source>
</evidence>
<evidence type="ECO:0000256" key="4">
    <source>
        <dbReference type="ARBA" id="ARBA00022603"/>
    </source>
</evidence>
<evidence type="ECO:0000256" key="3">
    <source>
        <dbReference type="ARBA" id="ARBA00022490"/>
    </source>
</evidence>
<evidence type="ECO:0000256" key="2">
    <source>
        <dbReference type="ARBA" id="ARBA00004496"/>
    </source>
</evidence>
<evidence type="ECO:0000256" key="6">
    <source>
        <dbReference type="ARBA" id="ARBA00023242"/>
    </source>
</evidence>
<reference evidence="8 9" key="1">
    <citation type="journal article" date="2024" name="G3 (Bethesda)">
        <title>Genome assembly of Hibiscus sabdariffa L. provides insights into metabolisms of medicinal natural products.</title>
        <authorList>
            <person name="Kim T."/>
        </authorList>
    </citation>
    <scope>NUCLEOTIDE SEQUENCE [LARGE SCALE GENOMIC DNA]</scope>
    <source>
        <strain evidence="8">TK-2024</strain>
        <tissue evidence="8">Old leaves</tissue>
    </source>
</reference>
<dbReference type="InterPro" id="IPR029063">
    <property type="entry name" value="SAM-dependent_MTases_sf"/>
</dbReference>
<protein>
    <submittedName>
        <fullName evidence="8">Uncharacterized protein</fullName>
    </submittedName>
</protein>
<feature type="compositionally biased region" description="Low complexity" evidence="7">
    <location>
        <begin position="29"/>
        <end position="53"/>
    </location>
</feature>
<dbReference type="PANTHER" id="PTHR13539:SF3">
    <property type="entry name" value="CALMODULIN-LYSINE N-METHYLTRANSFERASE"/>
    <property type="match status" value="1"/>
</dbReference>
<dbReference type="InterPro" id="IPR025800">
    <property type="entry name" value="CaM-Lys-N-MeTrfase"/>
</dbReference>
<accession>A0ABR2RDJ6</accession>
<dbReference type="Proteomes" id="UP001396334">
    <property type="component" value="Unassembled WGS sequence"/>
</dbReference>
<keyword evidence="9" id="KW-1185">Reference proteome</keyword>
<proteinExistence type="predicted"/>
<dbReference type="Gene3D" id="3.40.50.150">
    <property type="entry name" value="Vaccinia Virus protein VP39"/>
    <property type="match status" value="1"/>
</dbReference>
<evidence type="ECO:0000256" key="5">
    <source>
        <dbReference type="ARBA" id="ARBA00022679"/>
    </source>
</evidence>
<organism evidence="8 9">
    <name type="scientific">Hibiscus sabdariffa</name>
    <name type="common">roselle</name>
    <dbReference type="NCBI Taxonomy" id="183260"/>
    <lineage>
        <taxon>Eukaryota</taxon>
        <taxon>Viridiplantae</taxon>
        <taxon>Streptophyta</taxon>
        <taxon>Embryophyta</taxon>
        <taxon>Tracheophyta</taxon>
        <taxon>Spermatophyta</taxon>
        <taxon>Magnoliopsida</taxon>
        <taxon>eudicotyledons</taxon>
        <taxon>Gunneridae</taxon>
        <taxon>Pentapetalae</taxon>
        <taxon>rosids</taxon>
        <taxon>malvids</taxon>
        <taxon>Malvales</taxon>
        <taxon>Malvaceae</taxon>
        <taxon>Malvoideae</taxon>
        <taxon>Hibiscus</taxon>
    </lineage>
</organism>
<gene>
    <name evidence="8" type="ORF">V6N11_043872</name>
</gene>
<name>A0ABR2RDJ6_9ROSI</name>
<comment type="caution">
    <text evidence="8">The sequence shown here is derived from an EMBL/GenBank/DDBJ whole genome shotgun (WGS) entry which is preliminary data.</text>
</comment>
<keyword evidence="4" id="KW-0489">Methyltransferase</keyword>
<comment type="subcellular location">
    <subcellularLocation>
        <location evidence="2">Cytoplasm</location>
    </subcellularLocation>
    <subcellularLocation>
        <location evidence="1">Nucleus</location>
    </subcellularLocation>
</comment>
<keyword evidence="6" id="KW-0539">Nucleus</keyword>
<evidence type="ECO:0000313" key="9">
    <source>
        <dbReference type="Proteomes" id="UP001396334"/>
    </source>
</evidence>
<keyword evidence="5" id="KW-0808">Transferase</keyword>
<evidence type="ECO:0000256" key="7">
    <source>
        <dbReference type="SAM" id="MobiDB-lite"/>
    </source>
</evidence>
<sequence length="144" mass="16156">MASWKWQSEEEKPLPSLEIADSKIEIADSTSTPNASPTNSPSSSSTPHSNSSSDETPPRKFSTLFKEFHKDLARITELLLKKAGASEAIFFSPKRGNSLDKFLVEIKENGLLSSVTEIYDAEVWKCHQRFMGLAMKKITVTHYY</sequence>
<feature type="region of interest" description="Disordered" evidence="7">
    <location>
        <begin position="1"/>
        <end position="59"/>
    </location>
</feature>
<keyword evidence="3" id="KW-0963">Cytoplasm</keyword>
<dbReference type="PANTHER" id="PTHR13539">
    <property type="entry name" value="CALMODULIN-LYSINE N-METHYLTRANSFERASE"/>
    <property type="match status" value="1"/>
</dbReference>
<dbReference type="EMBL" id="JBBPBN010000023">
    <property type="protein sequence ID" value="KAK9011011.1"/>
    <property type="molecule type" value="Genomic_DNA"/>
</dbReference>
<evidence type="ECO:0000256" key="1">
    <source>
        <dbReference type="ARBA" id="ARBA00004123"/>
    </source>
</evidence>